<reference evidence="8 9" key="1">
    <citation type="submission" date="2015-02" db="EMBL/GenBank/DDBJ databases">
        <title>Genome Sequencing of Rickettsiales.</title>
        <authorList>
            <person name="Daugherty S.C."/>
            <person name="Su Q."/>
            <person name="Abolude K."/>
            <person name="Beier-Sexton M."/>
            <person name="Carlyon J.A."/>
            <person name="Carter R."/>
            <person name="Day N.P."/>
            <person name="Dumler S.J."/>
            <person name="Dyachenko V."/>
            <person name="Godinez A."/>
            <person name="Kurtti T.J."/>
            <person name="Lichay M."/>
            <person name="Mullins K.E."/>
            <person name="Ott S."/>
            <person name="Pappas-Brown V."/>
            <person name="Paris D.H."/>
            <person name="Patel P."/>
            <person name="Richards A.L."/>
            <person name="Sadzewicz L."/>
            <person name="Sears K."/>
            <person name="Seidman D."/>
            <person name="Sengamalay N."/>
            <person name="Stenos J."/>
            <person name="Tallon L.J."/>
            <person name="Vincent G."/>
            <person name="Fraser C.M."/>
            <person name="Munderloh U."/>
            <person name="Dunning-Hotopp J.C."/>
        </authorList>
    </citation>
    <scope>NUCLEOTIDE SEQUENCE [LARGE SCALE GENOMIC DNA]</scope>
    <source>
        <strain evidence="8 9">Fuller</strain>
    </source>
</reference>
<dbReference type="PANTHER" id="PTHR43033">
    <property type="entry name" value="TRNA(ILE)-LYSIDINE SYNTHASE-RELATED"/>
    <property type="match status" value="1"/>
</dbReference>
<dbReference type="HAMAP" id="MF_01161">
    <property type="entry name" value="tRNA_Ile_lys_synt"/>
    <property type="match status" value="1"/>
</dbReference>
<dbReference type="EMBL" id="LANP01000015">
    <property type="protein sequence ID" value="KJV55937.1"/>
    <property type="molecule type" value="Genomic_DNA"/>
</dbReference>
<proteinExistence type="inferred from homology"/>
<evidence type="ECO:0000256" key="2">
    <source>
        <dbReference type="ARBA" id="ARBA00022694"/>
    </source>
</evidence>
<dbReference type="GO" id="GO:0006400">
    <property type="term" value="P:tRNA modification"/>
    <property type="evidence" value="ECO:0007669"/>
    <property type="project" value="UniProtKB-UniRule"/>
</dbReference>
<dbReference type="OrthoDB" id="9807403at2"/>
<gene>
    <name evidence="6 8" type="primary">tilS</name>
    <name evidence="8" type="ORF">OCHUTO_0665</name>
</gene>
<dbReference type="CDD" id="cd01992">
    <property type="entry name" value="TilS_N"/>
    <property type="match status" value="1"/>
</dbReference>
<dbReference type="PANTHER" id="PTHR43033:SF1">
    <property type="entry name" value="TRNA(ILE)-LYSIDINE SYNTHASE-RELATED"/>
    <property type="match status" value="1"/>
</dbReference>
<keyword evidence="3 6" id="KW-0547">Nucleotide-binding</keyword>
<evidence type="ECO:0000256" key="1">
    <source>
        <dbReference type="ARBA" id="ARBA00022598"/>
    </source>
</evidence>
<comment type="catalytic activity">
    <reaction evidence="5 6">
        <text>cytidine(34) in tRNA(Ile2) + L-lysine + ATP = lysidine(34) in tRNA(Ile2) + AMP + diphosphate + H(+)</text>
        <dbReference type="Rhea" id="RHEA:43744"/>
        <dbReference type="Rhea" id="RHEA-COMP:10625"/>
        <dbReference type="Rhea" id="RHEA-COMP:10670"/>
        <dbReference type="ChEBI" id="CHEBI:15378"/>
        <dbReference type="ChEBI" id="CHEBI:30616"/>
        <dbReference type="ChEBI" id="CHEBI:32551"/>
        <dbReference type="ChEBI" id="CHEBI:33019"/>
        <dbReference type="ChEBI" id="CHEBI:82748"/>
        <dbReference type="ChEBI" id="CHEBI:83665"/>
        <dbReference type="ChEBI" id="CHEBI:456215"/>
        <dbReference type="EC" id="6.3.4.19"/>
    </reaction>
</comment>
<keyword evidence="1 6" id="KW-0436">Ligase</keyword>
<accession>A0A0F3MKD3</accession>
<dbReference type="SUPFAM" id="SSF52402">
    <property type="entry name" value="Adenine nucleotide alpha hydrolases-like"/>
    <property type="match status" value="1"/>
</dbReference>
<dbReference type="RefSeq" id="WP_045797325.1">
    <property type="nucleotide sequence ID" value="NZ_LANP01000015.1"/>
</dbReference>
<evidence type="ECO:0000256" key="3">
    <source>
        <dbReference type="ARBA" id="ARBA00022741"/>
    </source>
</evidence>
<dbReference type="GO" id="GO:0005737">
    <property type="term" value="C:cytoplasm"/>
    <property type="evidence" value="ECO:0007669"/>
    <property type="project" value="UniProtKB-SubCell"/>
</dbReference>
<dbReference type="Gene3D" id="3.40.50.620">
    <property type="entry name" value="HUPs"/>
    <property type="match status" value="1"/>
</dbReference>
<evidence type="ECO:0000313" key="9">
    <source>
        <dbReference type="Proteomes" id="UP000033616"/>
    </source>
</evidence>
<dbReference type="GO" id="GO:0005524">
    <property type="term" value="F:ATP binding"/>
    <property type="evidence" value="ECO:0007669"/>
    <property type="project" value="UniProtKB-UniRule"/>
</dbReference>
<evidence type="ECO:0000259" key="7">
    <source>
        <dbReference type="Pfam" id="PF01171"/>
    </source>
</evidence>
<dbReference type="NCBIfam" id="TIGR02432">
    <property type="entry name" value="lysidine_TilS_N"/>
    <property type="match status" value="1"/>
</dbReference>
<evidence type="ECO:0000313" key="8">
    <source>
        <dbReference type="EMBL" id="KJV55937.1"/>
    </source>
</evidence>
<feature type="binding site" evidence="6">
    <location>
        <begin position="28"/>
        <end position="33"/>
    </location>
    <ligand>
        <name>ATP</name>
        <dbReference type="ChEBI" id="CHEBI:30616"/>
    </ligand>
</feature>
<dbReference type="InterPro" id="IPR011063">
    <property type="entry name" value="TilS/TtcA_N"/>
</dbReference>
<dbReference type="Pfam" id="PF01171">
    <property type="entry name" value="ATP_bind_3"/>
    <property type="match status" value="1"/>
</dbReference>
<keyword evidence="6" id="KW-0963">Cytoplasm</keyword>
<comment type="caution">
    <text evidence="8">The sequence shown here is derived from an EMBL/GenBank/DDBJ whole genome shotgun (WGS) entry which is preliminary data.</text>
</comment>
<keyword evidence="4 6" id="KW-0067">ATP-binding</keyword>
<dbReference type="EC" id="6.3.4.19" evidence="6"/>
<comment type="domain">
    <text evidence="6">The N-terminal region contains the highly conserved SGGXDS motif, predicted to be a P-loop motif involved in ATP binding.</text>
</comment>
<dbReference type="AlphaFoldDB" id="A0A0F3MKD3"/>
<dbReference type="InterPro" id="IPR014729">
    <property type="entry name" value="Rossmann-like_a/b/a_fold"/>
</dbReference>
<dbReference type="STRING" id="1359168.OCHUTO_0665"/>
<dbReference type="GO" id="GO:0032267">
    <property type="term" value="F:tRNA(Ile)-lysidine synthase activity"/>
    <property type="evidence" value="ECO:0007669"/>
    <property type="project" value="UniProtKB-EC"/>
</dbReference>
<dbReference type="PATRIC" id="fig|1359168.3.peg.274"/>
<keyword evidence="9" id="KW-1185">Reference proteome</keyword>
<evidence type="ECO:0000256" key="6">
    <source>
        <dbReference type="HAMAP-Rule" id="MF_01161"/>
    </source>
</evidence>
<organism evidence="8 9">
    <name type="scientific">Orientia chuto str. Dubai</name>
    <dbReference type="NCBI Taxonomy" id="1359168"/>
    <lineage>
        <taxon>Bacteria</taxon>
        <taxon>Pseudomonadati</taxon>
        <taxon>Pseudomonadota</taxon>
        <taxon>Alphaproteobacteria</taxon>
        <taxon>Rickettsiales</taxon>
        <taxon>Rickettsiaceae</taxon>
        <taxon>Rickettsieae</taxon>
        <taxon>Orientia</taxon>
    </lineage>
</organism>
<dbReference type="InterPro" id="IPR012795">
    <property type="entry name" value="tRNA_Ile_lys_synt_N"/>
</dbReference>
<comment type="similarity">
    <text evidence="6">Belongs to the tRNA(Ile)-lysidine synthase family.</text>
</comment>
<name>A0A0F3MKD3_9RICK</name>
<comment type="subcellular location">
    <subcellularLocation>
        <location evidence="6">Cytoplasm</location>
    </subcellularLocation>
</comment>
<keyword evidence="2 6" id="KW-0819">tRNA processing</keyword>
<protein>
    <recommendedName>
        <fullName evidence="6">tRNA(Ile)-lysidine synthase</fullName>
        <ecNumber evidence="6">6.3.4.19</ecNumber>
    </recommendedName>
    <alternativeName>
        <fullName evidence="6">tRNA(Ile)-2-lysyl-cytidine synthase</fullName>
    </alternativeName>
    <alternativeName>
        <fullName evidence="6">tRNA(Ile)-lysidine synthetase</fullName>
    </alternativeName>
</protein>
<evidence type="ECO:0000256" key="5">
    <source>
        <dbReference type="ARBA" id="ARBA00048539"/>
    </source>
</evidence>
<sequence length="441" mass="51901">MNIELAFCHNMDFFGPFEKTPKLAIAVSGGSDSLALILLVKHWNQKVKGQVTVLTVDHRLRSESASEANYVSKICKDIKLKHVTLNWIHQEITGNIQAQARKARYQLLTKYCQEHDILHLVTGHHVDDIVENFFIRLFRGSGLAGLSSHNIFFVNNIRIIRPLFNITKLDLQRYLKRQSIQWINDPSNSSNKYLRTKVRSLLKSEFISFQHDFTEELLKKRIILSQEHLNRALESINNEIIYYVVHAIKIYPAGFAVINRLVFRKASNEARYAILAYLLMIVGTTEKPPRFISLQDLILKDIHESYTNKTLHGCVIEYSLQYIIIYREFGRYYPKPQPVINSVIWDCRFKVIDNRNDSNMNLIIDYLKQKDYLLIKQYVKNNQESVYFKYSKKILFTFPVVKYLEKVIAIPHIQYYSNKTFEKSVSFIFEPQLVSRWFHYC</sequence>
<dbReference type="Proteomes" id="UP000033616">
    <property type="component" value="Unassembled WGS sequence"/>
</dbReference>
<comment type="function">
    <text evidence="6">Ligates lysine onto the cytidine present at position 34 of the AUA codon-specific tRNA(Ile) that contains the anticodon CAU, in an ATP-dependent manner. Cytidine is converted to lysidine, thus changing the amino acid specificity of the tRNA from methionine to isoleucine.</text>
</comment>
<dbReference type="InterPro" id="IPR012094">
    <property type="entry name" value="tRNA_Ile_lys_synt"/>
</dbReference>
<evidence type="ECO:0000256" key="4">
    <source>
        <dbReference type="ARBA" id="ARBA00022840"/>
    </source>
</evidence>
<feature type="domain" description="tRNA(Ile)-lysidine/2-thiocytidine synthase N-terminal" evidence="7">
    <location>
        <begin position="23"/>
        <end position="200"/>
    </location>
</feature>